<dbReference type="PROSITE" id="PS50928">
    <property type="entry name" value="ABC_TM1"/>
    <property type="match status" value="1"/>
</dbReference>
<dbReference type="SUPFAM" id="SSF161098">
    <property type="entry name" value="MetI-like"/>
    <property type="match status" value="1"/>
</dbReference>
<evidence type="ECO:0000256" key="1">
    <source>
        <dbReference type="ARBA" id="ARBA00004651"/>
    </source>
</evidence>
<dbReference type="InterPro" id="IPR000515">
    <property type="entry name" value="MetI-like"/>
</dbReference>
<feature type="transmembrane region" description="Helical" evidence="7">
    <location>
        <begin position="97"/>
        <end position="116"/>
    </location>
</feature>
<keyword evidence="2 7" id="KW-0813">Transport</keyword>
<protein>
    <submittedName>
        <fullName evidence="9">Carbohydrate ABC transporter permease</fullName>
    </submittedName>
</protein>
<dbReference type="GO" id="GO:0005886">
    <property type="term" value="C:plasma membrane"/>
    <property type="evidence" value="ECO:0007669"/>
    <property type="project" value="UniProtKB-SubCell"/>
</dbReference>
<dbReference type="Gene3D" id="1.10.3720.10">
    <property type="entry name" value="MetI-like"/>
    <property type="match status" value="1"/>
</dbReference>
<comment type="subcellular location">
    <subcellularLocation>
        <location evidence="1 7">Cell membrane</location>
        <topology evidence="1 7">Multi-pass membrane protein</topology>
    </subcellularLocation>
</comment>
<feature type="transmembrane region" description="Helical" evidence="7">
    <location>
        <begin position="279"/>
        <end position="298"/>
    </location>
</feature>
<keyword evidence="5 7" id="KW-1133">Transmembrane helix</keyword>
<sequence length="313" mass="34120">MSGGTGTLAPDERRLGGGAPIQDTRGDKIALACIYAALGLFCLAILYPIVYVLSASVSDTGKVSAGEVWLWPVGFTLDAYKAIFDYDSIVSSFGNSVYYAVAGAVVATVLTLLAAYPLSRKGLPGKGLIMAAFVFTMMFSGGLIPTYLVVDQLGLLNTRWAMILPTALAVWNVIITRTYFMVTIPEELVEAGKVDGCSDFGFFWRIVLPLSKPIIAVNLLFYAVGQWNSFFNALIYLTNEHLFPLQVVLRQILIQSKVDPSQMPDTSKLAQLKELQQQLKYSLIVIGMIPPLLVYPFVQKHFVKGAMVGSLKG</sequence>
<dbReference type="EMBL" id="CP158165">
    <property type="protein sequence ID" value="XBV24009.1"/>
    <property type="molecule type" value="Genomic_DNA"/>
</dbReference>
<evidence type="ECO:0000256" key="7">
    <source>
        <dbReference type="RuleBase" id="RU363032"/>
    </source>
</evidence>
<keyword evidence="6 7" id="KW-0472">Membrane</keyword>
<name>A0AAU7TBH4_9ACTN</name>
<organism evidence="9">
    <name type="scientific">Kribbella sp. HUAS MG21</name>
    <dbReference type="NCBI Taxonomy" id="3160966"/>
    <lineage>
        <taxon>Bacteria</taxon>
        <taxon>Bacillati</taxon>
        <taxon>Actinomycetota</taxon>
        <taxon>Actinomycetes</taxon>
        <taxon>Propionibacteriales</taxon>
        <taxon>Kribbellaceae</taxon>
        <taxon>Kribbella</taxon>
    </lineage>
</organism>
<accession>A0AAU7TBH4</accession>
<evidence type="ECO:0000256" key="4">
    <source>
        <dbReference type="ARBA" id="ARBA00022692"/>
    </source>
</evidence>
<evidence type="ECO:0000313" key="9">
    <source>
        <dbReference type="EMBL" id="XBV24009.1"/>
    </source>
</evidence>
<keyword evidence="4 7" id="KW-0812">Transmembrane</keyword>
<evidence type="ECO:0000256" key="2">
    <source>
        <dbReference type="ARBA" id="ARBA00022448"/>
    </source>
</evidence>
<feature type="domain" description="ABC transmembrane type-1" evidence="8">
    <location>
        <begin position="93"/>
        <end position="294"/>
    </location>
</feature>
<dbReference type="PANTHER" id="PTHR43744">
    <property type="entry name" value="ABC TRANSPORTER PERMEASE PROTEIN MG189-RELATED-RELATED"/>
    <property type="match status" value="1"/>
</dbReference>
<evidence type="ECO:0000256" key="5">
    <source>
        <dbReference type="ARBA" id="ARBA00022989"/>
    </source>
</evidence>
<feature type="transmembrane region" description="Helical" evidence="7">
    <location>
        <begin position="128"/>
        <end position="148"/>
    </location>
</feature>
<gene>
    <name evidence="9" type="ORF">ABN611_36290</name>
</gene>
<dbReference type="RefSeq" id="WP_350276835.1">
    <property type="nucleotide sequence ID" value="NZ_CP158165.1"/>
</dbReference>
<reference evidence="9" key="1">
    <citation type="submission" date="2024-06" db="EMBL/GenBank/DDBJ databases">
        <title>Kribbella sp. strain HUAS MG21 genome sequences.</title>
        <authorList>
            <person name="Mo P."/>
        </authorList>
    </citation>
    <scope>NUCLEOTIDE SEQUENCE</scope>
    <source>
        <strain evidence="9">HUAS MG21</strain>
    </source>
</reference>
<dbReference type="Pfam" id="PF00528">
    <property type="entry name" value="BPD_transp_1"/>
    <property type="match status" value="1"/>
</dbReference>
<dbReference type="AlphaFoldDB" id="A0AAU7TBH4"/>
<keyword evidence="3" id="KW-1003">Cell membrane</keyword>
<dbReference type="GO" id="GO:0055085">
    <property type="term" value="P:transmembrane transport"/>
    <property type="evidence" value="ECO:0007669"/>
    <property type="project" value="InterPro"/>
</dbReference>
<evidence type="ECO:0000256" key="6">
    <source>
        <dbReference type="ARBA" id="ARBA00023136"/>
    </source>
</evidence>
<feature type="transmembrane region" description="Helical" evidence="7">
    <location>
        <begin position="202"/>
        <end position="224"/>
    </location>
</feature>
<dbReference type="InterPro" id="IPR035906">
    <property type="entry name" value="MetI-like_sf"/>
</dbReference>
<feature type="transmembrane region" description="Helical" evidence="7">
    <location>
        <begin position="29"/>
        <end position="50"/>
    </location>
</feature>
<comment type="similarity">
    <text evidence="7">Belongs to the binding-protein-dependent transport system permease family.</text>
</comment>
<proteinExistence type="inferred from homology"/>
<evidence type="ECO:0000256" key="3">
    <source>
        <dbReference type="ARBA" id="ARBA00022475"/>
    </source>
</evidence>
<dbReference type="CDD" id="cd06261">
    <property type="entry name" value="TM_PBP2"/>
    <property type="match status" value="1"/>
</dbReference>
<dbReference type="PANTHER" id="PTHR43744:SF9">
    <property type="entry name" value="POLYGALACTURONAN_RHAMNOGALACTURONAN TRANSPORT SYSTEM PERMEASE PROTEIN YTCP"/>
    <property type="match status" value="1"/>
</dbReference>
<evidence type="ECO:0000259" key="8">
    <source>
        <dbReference type="PROSITE" id="PS50928"/>
    </source>
</evidence>
<feature type="transmembrane region" description="Helical" evidence="7">
    <location>
        <begin position="160"/>
        <end position="182"/>
    </location>
</feature>